<dbReference type="OrthoDB" id="9802587at2"/>
<name>A0A0R1U1I0_9LACO</name>
<evidence type="ECO:0000256" key="1">
    <source>
        <dbReference type="ARBA" id="ARBA00004496"/>
    </source>
</evidence>
<dbReference type="AlphaFoldDB" id="A0A0R1U1I0"/>
<dbReference type="PROSITE" id="PS00097">
    <property type="entry name" value="CARBAMOYLTRANSFERASE"/>
    <property type="match status" value="1"/>
</dbReference>
<dbReference type="InterPro" id="IPR006132">
    <property type="entry name" value="Asp/Orn_carbamoyltranf_P-bd"/>
</dbReference>
<proteinExistence type="inferred from homology"/>
<dbReference type="PATRIC" id="fig|1423783.4.peg.1886"/>
<comment type="catalytic activity">
    <reaction evidence="6 7">
        <text>carbamoyl phosphate + L-ornithine = L-citrulline + phosphate + H(+)</text>
        <dbReference type="Rhea" id="RHEA:19513"/>
        <dbReference type="ChEBI" id="CHEBI:15378"/>
        <dbReference type="ChEBI" id="CHEBI:43474"/>
        <dbReference type="ChEBI" id="CHEBI:46911"/>
        <dbReference type="ChEBI" id="CHEBI:57743"/>
        <dbReference type="ChEBI" id="CHEBI:58228"/>
        <dbReference type="EC" id="2.1.3.3"/>
    </reaction>
</comment>
<keyword evidence="11" id="KW-1185">Reference proteome</keyword>
<gene>
    <name evidence="10" type="ORF">FC50_GL001841</name>
</gene>
<feature type="binding site" evidence="7">
    <location>
        <begin position="235"/>
        <end position="236"/>
    </location>
    <ligand>
        <name>L-ornithine</name>
        <dbReference type="ChEBI" id="CHEBI:46911"/>
    </ligand>
</feature>
<dbReference type="Proteomes" id="UP000051922">
    <property type="component" value="Unassembled WGS sequence"/>
</dbReference>
<dbReference type="PRINTS" id="PR00100">
    <property type="entry name" value="AOTCASE"/>
</dbReference>
<keyword evidence="5 7" id="KW-0808">Transferase</keyword>
<accession>A0A0R1U1I0</accession>
<evidence type="ECO:0000256" key="2">
    <source>
        <dbReference type="ARBA" id="ARBA00007805"/>
    </source>
</evidence>
<comment type="subcellular location">
    <subcellularLocation>
        <location evidence="1 7">Cytoplasm</location>
    </subcellularLocation>
</comment>
<feature type="domain" description="Aspartate/ornithine carbamoyltransferase carbamoyl-P binding" evidence="9">
    <location>
        <begin position="8"/>
        <end position="148"/>
    </location>
</feature>
<evidence type="ECO:0000256" key="6">
    <source>
        <dbReference type="ARBA" id="ARBA00048772"/>
    </source>
</evidence>
<dbReference type="GO" id="GO:0019240">
    <property type="term" value="P:citrulline biosynthetic process"/>
    <property type="evidence" value="ECO:0007669"/>
    <property type="project" value="TreeGrafter"/>
</dbReference>
<dbReference type="NCBIfam" id="TIGR00658">
    <property type="entry name" value="orni_carb_tr"/>
    <property type="match status" value="1"/>
</dbReference>
<protein>
    <recommendedName>
        <fullName evidence="3 7">Ornithine carbamoyltransferase</fullName>
        <shortName evidence="7">OTCase</shortName>
        <ecNumber evidence="3 7">2.1.3.3</ecNumber>
    </recommendedName>
</protein>
<dbReference type="EMBL" id="AZFJ01000054">
    <property type="protein sequence ID" value="KRL85048.1"/>
    <property type="molecule type" value="Genomic_DNA"/>
</dbReference>
<dbReference type="HAMAP" id="MF_01109">
    <property type="entry name" value="OTCase"/>
    <property type="match status" value="1"/>
</dbReference>
<dbReference type="InterPro" id="IPR006131">
    <property type="entry name" value="Asp_carbamoyltransf_Asp/Orn-bd"/>
</dbReference>
<organism evidence="10 11">
    <name type="scientific">Lacticaseibacillus pantheris DSM 15945 = JCM 12539 = NBRC 106106</name>
    <dbReference type="NCBI Taxonomy" id="1423783"/>
    <lineage>
        <taxon>Bacteria</taxon>
        <taxon>Bacillati</taxon>
        <taxon>Bacillota</taxon>
        <taxon>Bacilli</taxon>
        <taxon>Lactobacillales</taxon>
        <taxon>Lactobacillaceae</taxon>
        <taxon>Lacticaseibacillus</taxon>
    </lineage>
</organism>
<dbReference type="Gene3D" id="3.40.50.1370">
    <property type="entry name" value="Aspartate/ornithine carbamoyltransferase"/>
    <property type="match status" value="2"/>
</dbReference>
<comment type="caution">
    <text evidence="7">Lacks conserved residue(s) required for the propagation of feature annotation.</text>
</comment>
<feature type="domain" description="Aspartate/ornithine carbamoyltransferase Asp/Orn-binding" evidence="8">
    <location>
        <begin position="154"/>
        <end position="327"/>
    </location>
</feature>
<sequence>MYNQFQNRSFLAEKDFTGAEFYTLIKFAEHLKDLKAHNVEHHYLAGKNVALLFAKTSTRTRSAFTVAATDLGAHPEFLGANDIQLGKKESLADTAKILGSMYDGIEYRGFEQSTVDALAQYSGVPVWNGLTDDWHPTQMLADFMTIDEIFGHIKGVTLTYLGDARNNVANSLLVTGAMLGANIHLVGPKSLQPSAAVQKIAQNFAAQSGSQLLITDDLQEGLEGSDVLYTDIWASMGEEDQWAARIKLLQPYQLNMAAVQATHNPNTIVMHDLPAFHDLNTTMGQQIHDQFGLDELEITDEVFNAPFAHQFQQAANRMHTIKAVMAATLGHPFIPTTIDPA</sequence>
<dbReference type="InterPro" id="IPR024904">
    <property type="entry name" value="OTCase_ArgI"/>
</dbReference>
<evidence type="ECO:0000256" key="5">
    <source>
        <dbReference type="ARBA" id="ARBA00022679"/>
    </source>
</evidence>
<dbReference type="PANTHER" id="PTHR45753">
    <property type="entry name" value="ORNITHINE CARBAMOYLTRANSFERASE, MITOCHONDRIAL"/>
    <property type="match status" value="1"/>
</dbReference>
<dbReference type="GO" id="GO:0005737">
    <property type="term" value="C:cytoplasm"/>
    <property type="evidence" value="ECO:0007669"/>
    <property type="project" value="UniProtKB-SubCell"/>
</dbReference>
<feature type="binding site" evidence="7">
    <location>
        <position position="317"/>
    </location>
    <ligand>
        <name>carbamoyl phosphate</name>
        <dbReference type="ChEBI" id="CHEBI:58228"/>
    </ligand>
</feature>
<comment type="caution">
    <text evidence="10">The sequence shown here is derived from an EMBL/GenBank/DDBJ whole genome shotgun (WGS) entry which is preliminary data.</text>
</comment>
<dbReference type="EC" id="2.1.3.3" evidence="3 7"/>
<feature type="binding site" evidence="7">
    <location>
        <begin position="57"/>
        <end position="60"/>
    </location>
    <ligand>
        <name>carbamoyl phosphate</name>
        <dbReference type="ChEBI" id="CHEBI:58228"/>
    </ligand>
</feature>
<dbReference type="Pfam" id="PF02729">
    <property type="entry name" value="OTCace_N"/>
    <property type="match status" value="1"/>
</dbReference>
<feature type="binding site" evidence="7">
    <location>
        <position position="167"/>
    </location>
    <ligand>
        <name>L-ornithine</name>
        <dbReference type="ChEBI" id="CHEBI:46911"/>
    </ligand>
</feature>
<dbReference type="GO" id="GO:0004585">
    <property type="term" value="F:ornithine carbamoyltransferase activity"/>
    <property type="evidence" value="ECO:0007669"/>
    <property type="project" value="UniProtKB-UniRule"/>
</dbReference>
<dbReference type="GO" id="GO:0042450">
    <property type="term" value="P:L-arginine biosynthetic process via ornithine"/>
    <property type="evidence" value="ECO:0007669"/>
    <property type="project" value="UniProtKB-UniRule"/>
</dbReference>
<evidence type="ECO:0000259" key="9">
    <source>
        <dbReference type="Pfam" id="PF02729"/>
    </source>
</evidence>
<dbReference type="SUPFAM" id="SSF53671">
    <property type="entry name" value="Aspartate/ornithine carbamoyltransferase"/>
    <property type="match status" value="1"/>
</dbReference>
<evidence type="ECO:0000259" key="8">
    <source>
        <dbReference type="Pfam" id="PF00185"/>
    </source>
</evidence>
<feature type="binding site" evidence="7">
    <location>
        <begin position="135"/>
        <end position="138"/>
    </location>
    <ligand>
        <name>carbamoyl phosphate</name>
        <dbReference type="ChEBI" id="CHEBI:58228"/>
    </ligand>
</feature>
<dbReference type="PANTHER" id="PTHR45753:SF1">
    <property type="entry name" value="ORNITHINE CARBAMOYLTRANSFERASE, CATABOLIC"/>
    <property type="match status" value="1"/>
</dbReference>
<dbReference type="Pfam" id="PF00185">
    <property type="entry name" value="OTCace"/>
    <property type="match status" value="1"/>
</dbReference>
<evidence type="ECO:0000313" key="11">
    <source>
        <dbReference type="Proteomes" id="UP000051922"/>
    </source>
</evidence>
<dbReference type="GO" id="GO:0016597">
    <property type="term" value="F:amino acid binding"/>
    <property type="evidence" value="ECO:0007669"/>
    <property type="project" value="InterPro"/>
</dbReference>
<keyword evidence="4 7" id="KW-0963">Cytoplasm</keyword>
<dbReference type="InterPro" id="IPR006130">
    <property type="entry name" value="Asp/Orn_carbamoylTrfase"/>
</dbReference>
<feature type="binding site" evidence="7">
    <location>
        <position position="84"/>
    </location>
    <ligand>
        <name>carbamoyl phosphate</name>
        <dbReference type="ChEBI" id="CHEBI:58228"/>
    </ligand>
</feature>
<reference evidence="10 11" key="1">
    <citation type="journal article" date="2015" name="Genome Announc.">
        <title>Expanding the biotechnology potential of lactobacilli through comparative genomics of 213 strains and associated genera.</title>
        <authorList>
            <person name="Sun Z."/>
            <person name="Harris H.M."/>
            <person name="McCann A."/>
            <person name="Guo C."/>
            <person name="Argimon S."/>
            <person name="Zhang W."/>
            <person name="Yang X."/>
            <person name="Jeffery I.B."/>
            <person name="Cooney J.C."/>
            <person name="Kagawa T.F."/>
            <person name="Liu W."/>
            <person name="Song Y."/>
            <person name="Salvetti E."/>
            <person name="Wrobel A."/>
            <person name="Rasinkangas P."/>
            <person name="Parkhill J."/>
            <person name="Rea M.C."/>
            <person name="O'Sullivan O."/>
            <person name="Ritari J."/>
            <person name="Douillard F.P."/>
            <person name="Paul Ross R."/>
            <person name="Yang R."/>
            <person name="Briner A.E."/>
            <person name="Felis G.E."/>
            <person name="de Vos W.M."/>
            <person name="Barrangou R."/>
            <person name="Klaenhammer T.R."/>
            <person name="Caufield P.W."/>
            <person name="Cui Y."/>
            <person name="Zhang H."/>
            <person name="O'Toole P.W."/>
        </authorList>
    </citation>
    <scope>NUCLEOTIDE SEQUENCE [LARGE SCALE GENOMIC DNA]</scope>
    <source>
        <strain evidence="10 11">DSM 15945</strain>
    </source>
</reference>
<evidence type="ECO:0000256" key="3">
    <source>
        <dbReference type="ARBA" id="ARBA00013007"/>
    </source>
</evidence>
<dbReference type="PRINTS" id="PR00102">
    <property type="entry name" value="OTCASE"/>
</dbReference>
<dbReference type="RefSeq" id="WP_056957027.1">
    <property type="nucleotide sequence ID" value="NZ_AZFJ01000054.1"/>
</dbReference>
<feature type="binding site" evidence="7">
    <location>
        <position position="231"/>
    </location>
    <ligand>
        <name>L-ornithine</name>
        <dbReference type="ChEBI" id="CHEBI:46911"/>
    </ligand>
</feature>
<dbReference type="STRING" id="1423783.FC50_GL001841"/>
<feature type="binding site" evidence="7">
    <location>
        <position position="108"/>
    </location>
    <ligand>
        <name>carbamoyl phosphate</name>
        <dbReference type="ChEBI" id="CHEBI:58228"/>
    </ligand>
</feature>
<dbReference type="InterPro" id="IPR036901">
    <property type="entry name" value="Asp/Orn_carbamoylTrfase_sf"/>
</dbReference>
<dbReference type="InterPro" id="IPR002292">
    <property type="entry name" value="Orn/put_carbamltrans"/>
</dbReference>
<comment type="similarity">
    <text evidence="2 7">Belongs to the aspartate/ornithine carbamoyltransferase superfamily. OTCase family.</text>
</comment>
<evidence type="ECO:0000256" key="7">
    <source>
        <dbReference type="HAMAP-Rule" id="MF_01109"/>
    </source>
</evidence>
<evidence type="ECO:0000256" key="4">
    <source>
        <dbReference type="ARBA" id="ARBA00022490"/>
    </source>
</evidence>
<evidence type="ECO:0000313" key="10">
    <source>
        <dbReference type="EMBL" id="KRL85048.1"/>
    </source>
</evidence>